<name>A0ABS6Z560_9ACTN</name>
<feature type="compositionally biased region" description="Low complexity" evidence="1">
    <location>
        <begin position="123"/>
        <end position="141"/>
    </location>
</feature>
<protein>
    <recommendedName>
        <fullName evidence="4">Serine/threonine protein kinase</fullName>
    </recommendedName>
</protein>
<evidence type="ECO:0008006" key="4">
    <source>
        <dbReference type="Google" id="ProtNLM"/>
    </source>
</evidence>
<evidence type="ECO:0000313" key="3">
    <source>
        <dbReference type="Proteomes" id="UP000812013"/>
    </source>
</evidence>
<feature type="compositionally biased region" description="Polar residues" evidence="1">
    <location>
        <begin position="152"/>
        <end position="162"/>
    </location>
</feature>
<comment type="caution">
    <text evidence="2">The sequence shown here is derived from an EMBL/GenBank/DDBJ whole genome shotgun (WGS) entry which is preliminary data.</text>
</comment>
<proteinExistence type="predicted"/>
<gene>
    <name evidence="2" type="ORF">GPJ59_11615</name>
</gene>
<feature type="region of interest" description="Disordered" evidence="1">
    <location>
        <begin position="118"/>
        <end position="190"/>
    </location>
</feature>
<keyword evidence="3" id="KW-1185">Reference proteome</keyword>
<dbReference type="Proteomes" id="UP000812013">
    <property type="component" value="Unassembled WGS sequence"/>
</dbReference>
<accession>A0ABS6Z560</accession>
<evidence type="ECO:0000313" key="2">
    <source>
        <dbReference type="EMBL" id="MBW5482514.1"/>
    </source>
</evidence>
<evidence type="ECO:0000256" key="1">
    <source>
        <dbReference type="SAM" id="MobiDB-lite"/>
    </source>
</evidence>
<dbReference type="EMBL" id="WTFF01000061">
    <property type="protein sequence ID" value="MBW5482514.1"/>
    <property type="molecule type" value="Genomic_DNA"/>
</dbReference>
<reference evidence="2 3" key="1">
    <citation type="submission" date="2019-12" db="EMBL/GenBank/DDBJ databases">
        <title>Genome sequence of Streptomyces bambusae.</title>
        <authorList>
            <person name="Bansal K."/>
            <person name="Choksket S."/>
            <person name="Korpole S."/>
            <person name="Patil P.B."/>
        </authorList>
    </citation>
    <scope>NUCLEOTIDE SEQUENCE [LARGE SCALE GENOMIC DNA]</scope>
    <source>
        <strain evidence="2 3">SK60</strain>
    </source>
</reference>
<organism evidence="2 3">
    <name type="scientific">Streptomyces bambusae</name>
    <dbReference type="NCBI Taxonomy" id="1550616"/>
    <lineage>
        <taxon>Bacteria</taxon>
        <taxon>Bacillati</taxon>
        <taxon>Actinomycetota</taxon>
        <taxon>Actinomycetes</taxon>
        <taxon>Kitasatosporales</taxon>
        <taxon>Streptomycetaceae</taxon>
        <taxon>Streptomyces</taxon>
    </lineage>
</organism>
<sequence length="263" mass="26733">MSPEEIPVDLTPQQAAHGVVLPMNLPSGPARVRIPHTEDGALVRARVGQAELLLRIRVVDPSAPAAAPTVPVNMAAAPGAPAGPAAPTASSPNAARGCLIAAGVVAAALVALALFDSGDDSRSTTSAPTPSSSYSGTYSPAPATPEPDATSDAPQDTSTSSAPEPVATPSETAPSPFDRGTCLGGELPDSTTAQRVTGVEEVPCSASDAHYRVIESIPGTSDLNSCDDNSDTEYAFSYCYTRNGIPINQYVYCLVGIGPYARG</sequence>
<dbReference type="RefSeq" id="WP_219666927.1">
    <property type="nucleotide sequence ID" value="NZ_WTFF01000061.1"/>
</dbReference>